<accession>A0A9J6H744</accession>
<comment type="caution">
    <text evidence="1">The sequence shown here is derived from an EMBL/GenBank/DDBJ whole genome shotgun (WGS) entry which is preliminary data.</text>
</comment>
<reference evidence="1 2" key="1">
    <citation type="journal article" date="2020" name="Cell">
        <title>Large-Scale Comparative Analyses of Tick Genomes Elucidate Their Genetic Diversity and Vector Capacities.</title>
        <authorList>
            <consortium name="Tick Genome and Microbiome Consortium (TIGMIC)"/>
            <person name="Jia N."/>
            <person name="Wang J."/>
            <person name="Shi W."/>
            <person name="Du L."/>
            <person name="Sun Y."/>
            <person name="Zhan W."/>
            <person name="Jiang J.F."/>
            <person name="Wang Q."/>
            <person name="Zhang B."/>
            <person name="Ji P."/>
            <person name="Bell-Sakyi L."/>
            <person name="Cui X.M."/>
            <person name="Yuan T.T."/>
            <person name="Jiang B.G."/>
            <person name="Yang W.F."/>
            <person name="Lam T.T."/>
            <person name="Chang Q.C."/>
            <person name="Ding S.J."/>
            <person name="Wang X.J."/>
            <person name="Zhu J.G."/>
            <person name="Ruan X.D."/>
            <person name="Zhao L."/>
            <person name="Wei J.T."/>
            <person name="Ye R.Z."/>
            <person name="Que T.C."/>
            <person name="Du C.H."/>
            <person name="Zhou Y.H."/>
            <person name="Cheng J.X."/>
            <person name="Dai P.F."/>
            <person name="Guo W.B."/>
            <person name="Han X.H."/>
            <person name="Huang E.J."/>
            <person name="Li L.F."/>
            <person name="Wei W."/>
            <person name="Gao Y.C."/>
            <person name="Liu J.Z."/>
            <person name="Shao H.Z."/>
            <person name="Wang X."/>
            <person name="Wang C.C."/>
            <person name="Yang T.C."/>
            <person name="Huo Q.B."/>
            <person name="Li W."/>
            <person name="Chen H.Y."/>
            <person name="Chen S.E."/>
            <person name="Zhou L.G."/>
            <person name="Ni X.B."/>
            <person name="Tian J.H."/>
            <person name="Sheng Y."/>
            <person name="Liu T."/>
            <person name="Pan Y.S."/>
            <person name="Xia L.Y."/>
            <person name="Li J."/>
            <person name="Zhao F."/>
            <person name="Cao W.C."/>
        </authorList>
    </citation>
    <scope>NUCLEOTIDE SEQUENCE [LARGE SCALE GENOMIC DNA]</scope>
    <source>
        <strain evidence="1">HaeL-2018</strain>
    </source>
</reference>
<evidence type="ECO:0000313" key="2">
    <source>
        <dbReference type="Proteomes" id="UP000821853"/>
    </source>
</evidence>
<name>A0A9J6H744_HAELO</name>
<dbReference type="Gene3D" id="3.30.70.3290">
    <property type="match status" value="1"/>
</dbReference>
<sequence length="113" mass="12808">MQRNLDRLEAEGPYPDSAYALLNRVGQPSVNQFPFRGFALVPVDGSGKDVVKFVEQAPAAKRPLWFVFTGMGCQWNGMAKQMMQFDVFARSIRKSTRGTQAVRHRPHRPGDQR</sequence>
<protein>
    <submittedName>
        <fullName evidence="1">Uncharacterized protein</fullName>
    </submittedName>
</protein>
<dbReference type="InterPro" id="IPR001227">
    <property type="entry name" value="Ac_transferase_dom_sf"/>
</dbReference>
<gene>
    <name evidence="1" type="ORF">HPB48_023268</name>
</gene>
<dbReference type="GO" id="GO:0016740">
    <property type="term" value="F:transferase activity"/>
    <property type="evidence" value="ECO:0007669"/>
    <property type="project" value="InterPro"/>
</dbReference>
<dbReference type="OrthoDB" id="6505209at2759"/>
<dbReference type="VEuPathDB" id="VectorBase:HLOH_063037"/>
<dbReference type="AlphaFoldDB" id="A0A9J6H744"/>
<evidence type="ECO:0000313" key="1">
    <source>
        <dbReference type="EMBL" id="KAH9382712.1"/>
    </source>
</evidence>
<dbReference type="Proteomes" id="UP000821853">
    <property type="component" value="Unassembled WGS sequence"/>
</dbReference>
<dbReference type="Gene3D" id="3.40.366.10">
    <property type="entry name" value="Malonyl-Coenzyme A Acyl Carrier Protein, domain 2"/>
    <property type="match status" value="1"/>
</dbReference>
<keyword evidence="2" id="KW-1185">Reference proteome</keyword>
<organism evidence="1 2">
    <name type="scientific">Haemaphysalis longicornis</name>
    <name type="common">Bush tick</name>
    <dbReference type="NCBI Taxonomy" id="44386"/>
    <lineage>
        <taxon>Eukaryota</taxon>
        <taxon>Metazoa</taxon>
        <taxon>Ecdysozoa</taxon>
        <taxon>Arthropoda</taxon>
        <taxon>Chelicerata</taxon>
        <taxon>Arachnida</taxon>
        <taxon>Acari</taxon>
        <taxon>Parasitiformes</taxon>
        <taxon>Ixodida</taxon>
        <taxon>Ixodoidea</taxon>
        <taxon>Ixodidae</taxon>
        <taxon>Haemaphysalinae</taxon>
        <taxon>Haemaphysalis</taxon>
    </lineage>
</organism>
<proteinExistence type="predicted"/>
<dbReference type="EMBL" id="JABSTR010000227">
    <property type="protein sequence ID" value="KAH9382712.1"/>
    <property type="molecule type" value="Genomic_DNA"/>
</dbReference>